<dbReference type="AlphaFoldDB" id="A0A939KD37"/>
<gene>
    <name evidence="1" type="ORF">J1777_05305</name>
</gene>
<reference evidence="1" key="1">
    <citation type="submission" date="2021-03" db="EMBL/GenBank/DDBJ databases">
        <title>Comamonas denitrificans.</title>
        <authorList>
            <person name="Finster K."/>
        </authorList>
    </citation>
    <scope>NUCLEOTIDE SEQUENCE</scope>
    <source>
        <strain evidence="1">MM2021_4</strain>
    </source>
</reference>
<name>A0A939KD37_9BURK</name>
<evidence type="ECO:0008006" key="3">
    <source>
        <dbReference type="Google" id="ProtNLM"/>
    </source>
</evidence>
<protein>
    <recommendedName>
        <fullName evidence="3">Ubiquinone biosynthesis protein UbiJ</fullName>
    </recommendedName>
</protein>
<dbReference type="RefSeq" id="WP_207574796.1">
    <property type="nucleotide sequence ID" value="NZ_JAFNME010000008.1"/>
</dbReference>
<organism evidence="1 2">
    <name type="scientific">Comamonas denitrificans</name>
    <dbReference type="NCBI Taxonomy" id="117506"/>
    <lineage>
        <taxon>Bacteria</taxon>
        <taxon>Pseudomonadati</taxon>
        <taxon>Pseudomonadota</taxon>
        <taxon>Betaproteobacteria</taxon>
        <taxon>Burkholderiales</taxon>
        <taxon>Comamonadaceae</taxon>
        <taxon>Comamonas</taxon>
    </lineage>
</organism>
<dbReference type="InterPro" id="IPR038989">
    <property type="entry name" value="UbiJ"/>
</dbReference>
<comment type="caution">
    <text evidence="1">The sequence shown here is derived from an EMBL/GenBank/DDBJ whole genome shotgun (WGS) entry which is preliminary data.</text>
</comment>
<dbReference type="GO" id="GO:0006744">
    <property type="term" value="P:ubiquinone biosynthetic process"/>
    <property type="evidence" value="ECO:0007669"/>
    <property type="project" value="InterPro"/>
</dbReference>
<proteinExistence type="predicted"/>
<keyword evidence="2" id="KW-1185">Reference proteome</keyword>
<evidence type="ECO:0000313" key="1">
    <source>
        <dbReference type="EMBL" id="MBO1249256.1"/>
    </source>
</evidence>
<dbReference type="Proteomes" id="UP000664731">
    <property type="component" value="Unassembled WGS sequence"/>
</dbReference>
<evidence type="ECO:0000313" key="2">
    <source>
        <dbReference type="Proteomes" id="UP000664731"/>
    </source>
</evidence>
<accession>A0A939KD37</accession>
<sequence>MATQSPFSLLGNLAERVAQAVQPPAWFVSETQQRVVLFLNHIVMQEPQAMERLVRQTGRIALVQWRQFSMALVVTPAGLFNLAAEGAQPDLRLQVTDTNPLAMVQAALRGDKPAIRIEGDVQLAADINWLVENLSWDVEEDLARVIGDVPAHTLANLALAAANAIRQFVGKAAGQSSQAAGNGQRLA</sequence>
<dbReference type="PANTHER" id="PTHR38693">
    <property type="entry name" value="UBIQUINONE BIOSYNTHESIS PROTEIN UBIJ"/>
    <property type="match status" value="1"/>
</dbReference>
<dbReference type="EMBL" id="JAFNME010000008">
    <property type="protein sequence ID" value="MBO1249256.1"/>
    <property type="molecule type" value="Genomic_DNA"/>
</dbReference>
<dbReference type="PANTHER" id="PTHR38693:SF1">
    <property type="entry name" value="UBIQUINONE BIOSYNTHESIS ACCESSORY FACTOR UBIJ"/>
    <property type="match status" value="1"/>
</dbReference>